<dbReference type="InterPro" id="IPR002641">
    <property type="entry name" value="PNPLA_dom"/>
</dbReference>
<evidence type="ECO:0000256" key="1">
    <source>
        <dbReference type="ARBA" id="ARBA00022801"/>
    </source>
</evidence>
<evidence type="ECO:0000256" key="2">
    <source>
        <dbReference type="ARBA" id="ARBA00022963"/>
    </source>
</evidence>
<dbReference type="Gene3D" id="3.40.1090.10">
    <property type="entry name" value="Cytosolic phospholipase A2 catalytic domain"/>
    <property type="match status" value="1"/>
</dbReference>
<dbReference type="PANTHER" id="PTHR24185">
    <property type="entry name" value="CALCIUM-INDEPENDENT PHOSPHOLIPASE A2-GAMMA"/>
    <property type="match status" value="1"/>
</dbReference>
<organism evidence="6 7">
    <name type="scientific">Nitrosospira multiformis</name>
    <dbReference type="NCBI Taxonomy" id="1231"/>
    <lineage>
        <taxon>Bacteria</taxon>
        <taxon>Pseudomonadati</taxon>
        <taxon>Pseudomonadota</taxon>
        <taxon>Betaproteobacteria</taxon>
        <taxon>Nitrosomonadales</taxon>
        <taxon>Nitrosomonadaceae</taxon>
        <taxon>Nitrosospira</taxon>
    </lineage>
</organism>
<feature type="short sequence motif" description="DGA/G" evidence="4">
    <location>
        <begin position="221"/>
        <end position="223"/>
    </location>
</feature>
<name>A0A1H8G5S1_9PROT</name>
<keyword evidence="1 4" id="KW-0378">Hydrolase</keyword>
<evidence type="ECO:0000313" key="7">
    <source>
        <dbReference type="Proteomes" id="UP000183898"/>
    </source>
</evidence>
<dbReference type="EMBL" id="FOCT01000004">
    <property type="protein sequence ID" value="SEN38847.1"/>
    <property type="molecule type" value="Genomic_DNA"/>
</dbReference>
<evidence type="ECO:0000259" key="5">
    <source>
        <dbReference type="PROSITE" id="PS51635"/>
    </source>
</evidence>
<dbReference type="GO" id="GO:0006631">
    <property type="term" value="P:fatty acid metabolic process"/>
    <property type="evidence" value="ECO:0007669"/>
    <property type="project" value="TreeGrafter"/>
</dbReference>
<feature type="active site" description="Proton acceptor" evidence="4">
    <location>
        <position position="221"/>
    </location>
</feature>
<dbReference type="InterPro" id="IPR016035">
    <property type="entry name" value="Acyl_Trfase/lysoPLipase"/>
</dbReference>
<sequence length="392" mass="43368">MQDAAIQNEQVRNRIKLSGPKKILALDGGGIRGMITVEILAGIESILRQKLGKKNEDDFSLSHYFDFVAGTSTGAIIAACISVGMKVSDIRDFYVKSGSDMFDKASLLKRMRYKYEDENLANKLRQIFKHQQTEKDLLLGSNQLKTVLMMVMRNATTDSPWPISNNPFAMYNQTTRPDGRVRENCNLYLPLWQLVRASTAAPVYFPPEVVKLGKKDFIFVDGGITTYNNPAFQAFLMATVKPYQMNWATGEDQMLIVSIGTGTSADANTDLDPDKMNLLYNATSLPSALMAAALNEQDFLCRVFGKCLVGDSLDREVGDMIGVAAPAGSSKLFTYLRYNANLTSEGLKDLGLSDIKPENVQKLDSVEHIDELQSIGQAVAKKIKTEHFAGFV</sequence>
<evidence type="ECO:0000313" key="6">
    <source>
        <dbReference type="EMBL" id="SEN38847.1"/>
    </source>
</evidence>
<dbReference type="GO" id="GO:0004620">
    <property type="term" value="F:phospholipase activity"/>
    <property type="evidence" value="ECO:0007669"/>
    <property type="project" value="TreeGrafter"/>
</dbReference>
<feature type="domain" description="PNPLA" evidence="5">
    <location>
        <begin position="24"/>
        <end position="235"/>
    </location>
</feature>
<dbReference type="RefSeq" id="WP_074745581.1">
    <property type="nucleotide sequence ID" value="NZ_FOCT01000004.1"/>
</dbReference>
<proteinExistence type="predicted"/>
<feature type="short sequence motif" description="GXSXG" evidence="4">
    <location>
        <begin position="70"/>
        <end position="74"/>
    </location>
</feature>
<dbReference type="GO" id="GO:0016020">
    <property type="term" value="C:membrane"/>
    <property type="evidence" value="ECO:0007669"/>
    <property type="project" value="TreeGrafter"/>
</dbReference>
<dbReference type="PROSITE" id="PS51635">
    <property type="entry name" value="PNPLA"/>
    <property type="match status" value="1"/>
</dbReference>
<feature type="short sequence motif" description="GXGXXG" evidence="4">
    <location>
        <begin position="28"/>
        <end position="33"/>
    </location>
</feature>
<accession>A0A1H8G5S1</accession>
<reference evidence="6 7" key="1">
    <citation type="submission" date="2016-10" db="EMBL/GenBank/DDBJ databases">
        <authorList>
            <person name="de Groot N.N."/>
        </authorList>
    </citation>
    <scope>NUCLEOTIDE SEQUENCE [LARGE SCALE GENOMIC DNA]</scope>
    <source>
        <strain evidence="6 7">Nl18</strain>
    </source>
</reference>
<dbReference type="PANTHER" id="PTHR24185:SF1">
    <property type="entry name" value="CALCIUM-INDEPENDENT PHOSPHOLIPASE A2-GAMMA"/>
    <property type="match status" value="1"/>
</dbReference>
<dbReference type="SUPFAM" id="SSF52151">
    <property type="entry name" value="FabD/lysophospholipase-like"/>
    <property type="match status" value="1"/>
</dbReference>
<evidence type="ECO:0000256" key="4">
    <source>
        <dbReference type="PROSITE-ProRule" id="PRU01161"/>
    </source>
</evidence>
<feature type="active site" description="Nucleophile" evidence="4">
    <location>
        <position position="72"/>
    </location>
</feature>
<dbReference type="Pfam" id="PF01734">
    <property type="entry name" value="Patatin"/>
    <property type="match status" value="1"/>
</dbReference>
<dbReference type="Proteomes" id="UP000183898">
    <property type="component" value="Unassembled WGS sequence"/>
</dbReference>
<keyword evidence="3 4" id="KW-0443">Lipid metabolism</keyword>
<keyword evidence="2 4" id="KW-0442">Lipid degradation</keyword>
<evidence type="ECO:0000256" key="3">
    <source>
        <dbReference type="ARBA" id="ARBA00023098"/>
    </source>
</evidence>
<dbReference type="GO" id="GO:0016042">
    <property type="term" value="P:lipid catabolic process"/>
    <property type="evidence" value="ECO:0007669"/>
    <property type="project" value="UniProtKB-UniRule"/>
</dbReference>
<dbReference type="AlphaFoldDB" id="A0A1H8G5S1"/>
<gene>
    <name evidence="6" type="ORF">SAMN05216404_10491</name>
</gene>
<protein>
    <submittedName>
        <fullName evidence="6">Patatin-like phospholipase/acyl hydrolase</fullName>
    </submittedName>
</protein>